<evidence type="ECO:0000313" key="2">
    <source>
        <dbReference type="EMBL" id="TQV91973.1"/>
    </source>
</evidence>
<dbReference type="EMBL" id="SPUK01000017">
    <property type="protein sequence ID" value="TQV91973.1"/>
    <property type="molecule type" value="Genomic_DNA"/>
</dbReference>
<evidence type="ECO:0000313" key="3">
    <source>
        <dbReference type="Proteomes" id="UP000315783"/>
    </source>
</evidence>
<dbReference type="AlphaFoldDB" id="A0A545VQA1"/>
<dbReference type="PANTHER" id="PTHR35605">
    <property type="entry name" value="ECP2 EFFECTOR PROTEIN DOMAIN-CONTAINING PROTEIN-RELATED"/>
    <property type="match status" value="1"/>
</dbReference>
<sequence>MHFSSTIVLAASAANALVATEAPIPGYGVQDIEWSVEVFPGEFRLFNGTAEEVHAQAIAVNPSFRVPGMVQPRGLKQKRGHIDCGGLPAAEKKAIRDGAAYLRNQPPGRPTNGPGPNNCGRVSCSYKSGIWWCNDSTSTKSLDGCDWIANSAQHITEVCDPNSEWTSGRNHEDGDWSTIVQGARC</sequence>
<gene>
    <name evidence="2" type="ORF">IF1G_09558</name>
</gene>
<dbReference type="STRING" id="43265.A0A545VQA1"/>
<proteinExistence type="predicted"/>
<dbReference type="PANTHER" id="PTHR35605:SF1">
    <property type="entry name" value="ECP2 EFFECTOR PROTEIN DOMAIN-CONTAINING PROTEIN-RELATED"/>
    <property type="match status" value="1"/>
</dbReference>
<accession>A0A545VQA1</accession>
<keyword evidence="3" id="KW-1185">Reference proteome</keyword>
<name>A0A545VQA1_9HYPO</name>
<organism evidence="2 3">
    <name type="scientific">Cordyceps javanica</name>
    <dbReference type="NCBI Taxonomy" id="43265"/>
    <lineage>
        <taxon>Eukaryota</taxon>
        <taxon>Fungi</taxon>
        <taxon>Dikarya</taxon>
        <taxon>Ascomycota</taxon>
        <taxon>Pezizomycotina</taxon>
        <taxon>Sordariomycetes</taxon>
        <taxon>Hypocreomycetidae</taxon>
        <taxon>Hypocreales</taxon>
        <taxon>Cordycipitaceae</taxon>
        <taxon>Cordyceps</taxon>
    </lineage>
</organism>
<comment type="caution">
    <text evidence="2">The sequence shown here is derived from an EMBL/GenBank/DDBJ whole genome shotgun (WGS) entry which is preliminary data.</text>
</comment>
<protein>
    <recommendedName>
        <fullName evidence="4">Secreted protein</fullName>
    </recommendedName>
</protein>
<evidence type="ECO:0008006" key="4">
    <source>
        <dbReference type="Google" id="ProtNLM"/>
    </source>
</evidence>
<reference evidence="2 3" key="1">
    <citation type="journal article" date="2019" name="Appl. Microbiol. Biotechnol.">
        <title>Genome sequence of Isaria javanica and comparative genome analysis insights into family S53 peptidase evolution in fungal entomopathogens.</title>
        <authorList>
            <person name="Lin R."/>
            <person name="Zhang X."/>
            <person name="Xin B."/>
            <person name="Zou M."/>
            <person name="Gao Y."/>
            <person name="Qin F."/>
            <person name="Hu Q."/>
            <person name="Xie B."/>
            <person name="Cheng X."/>
        </authorList>
    </citation>
    <scope>NUCLEOTIDE SEQUENCE [LARGE SCALE GENOMIC DNA]</scope>
    <source>
        <strain evidence="2 3">IJ1G</strain>
    </source>
</reference>
<dbReference type="Proteomes" id="UP000315783">
    <property type="component" value="Unassembled WGS sequence"/>
</dbReference>
<feature type="chain" id="PRO_5021919970" description="Secreted protein" evidence="1">
    <location>
        <begin position="17"/>
        <end position="185"/>
    </location>
</feature>
<feature type="signal peptide" evidence="1">
    <location>
        <begin position="1"/>
        <end position="16"/>
    </location>
</feature>
<keyword evidence="1" id="KW-0732">Signal</keyword>
<dbReference type="OrthoDB" id="3552888at2759"/>
<evidence type="ECO:0000256" key="1">
    <source>
        <dbReference type="SAM" id="SignalP"/>
    </source>
</evidence>